<dbReference type="GO" id="GO:0003964">
    <property type="term" value="F:RNA-directed DNA polymerase activity"/>
    <property type="evidence" value="ECO:0007669"/>
    <property type="project" value="UniProtKB-KW"/>
</dbReference>
<gene>
    <name evidence="2" type="ORF">Tci_901750</name>
</gene>
<feature type="region of interest" description="Disordered" evidence="1">
    <location>
        <begin position="59"/>
        <end position="113"/>
    </location>
</feature>
<keyword evidence="2" id="KW-0695">RNA-directed DNA polymerase</keyword>
<feature type="non-terminal residue" evidence="2">
    <location>
        <position position="113"/>
    </location>
</feature>
<dbReference type="AlphaFoldDB" id="A0A699V7H4"/>
<accession>A0A699V7H4</accession>
<reference evidence="2" key="1">
    <citation type="journal article" date="2019" name="Sci. Rep.">
        <title>Draft genome of Tanacetum cinerariifolium, the natural source of mosquito coil.</title>
        <authorList>
            <person name="Yamashiro T."/>
            <person name="Shiraishi A."/>
            <person name="Satake H."/>
            <person name="Nakayama K."/>
        </authorList>
    </citation>
    <scope>NUCLEOTIDE SEQUENCE</scope>
</reference>
<keyword evidence="2" id="KW-0548">Nucleotidyltransferase</keyword>
<comment type="caution">
    <text evidence="2">The sequence shown here is derived from an EMBL/GenBank/DDBJ whole genome shotgun (WGS) entry which is preliminary data.</text>
</comment>
<feature type="compositionally biased region" description="Basic and acidic residues" evidence="1">
    <location>
        <begin position="73"/>
        <end position="88"/>
    </location>
</feature>
<proteinExistence type="predicted"/>
<organism evidence="2">
    <name type="scientific">Tanacetum cinerariifolium</name>
    <name type="common">Dalmatian daisy</name>
    <name type="synonym">Chrysanthemum cinerariifolium</name>
    <dbReference type="NCBI Taxonomy" id="118510"/>
    <lineage>
        <taxon>Eukaryota</taxon>
        <taxon>Viridiplantae</taxon>
        <taxon>Streptophyta</taxon>
        <taxon>Embryophyta</taxon>
        <taxon>Tracheophyta</taxon>
        <taxon>Spermatophyta</taxon>
        <taxon>Magnoliopsida</taxon>
        <taxon>eudicotyledons</taxon>
        <taxon>Gunneridae</taxon>
        <taxon>Pentapetalae</taxon>
        <taxon>asterids</taxon>
        <taxon>campanulids</taxon>
        <taxon>Asterales</taxon>
        <taxon>Asteraceae</taxon>
        <taxon>Asteroideae</taxon>
        <taxon>Anthemideae</taxon>
        <taxon>Anthemidinae</taxon>
        <taxon>Tanacetum</taxon>
    </lineage>
</organism>
<protein>
    <submittedName>
        <fullName evidence="2">Reverse transcriptase domain-containing protein</fullName>
    </submittedName>
</protein>
<evidence type="ECO:0000256" key="1">
    <source>
        <dbReference type="SAM" id="MobiDB-lite"/>
    </source>
</evidence>
<sequence>MVEAGHAAHTNRFHELARLVPHLVTPEGKRIKRYVCGAIEPMTIQKSVQIAGTLTDEALRNGSIKKNPKKRGKGGEPNKYRNVRDNNKRTRTGNAFAATANPVRREYTGTTPK</sequence>
<dbReference type="EMBL" id="BKCJ011397925">
    <property type="protein sequence ID" value="GFD29781.1"/>
    <property type="molecule type" value="Genomic_DNA"/>
</dbReference>
<name>A0A699V7H4_TANCI</name>
<evidence type="ECO:0000313" key="2">
    <source>
        <dbReference type="EMBL" id="GFD29781.1"/>
    </source>
</evidence>
<keyword evidence="2" id="KW-0808">Transferase</keyword>